<dbReference type="Gene3D" id="3.90.70.10">
    <property type="entry name" value="Cysteine proteinases"/>
    <property type="match status" value="1"/>
</dbReference>
<dbReference type="SUPFAM" id="SSF54001">
    <property type="entry name" value="Cysteine proteinases"/>
    <property type="match status" value="1"/>
</dbReference>
<dbReference type="STRING" id="461836.A0A0L0D8L5"/>
<dbReference type="PROSITE" id="PS00972">
    <property type="entry name" value="USP_1"/>
    <property type="match status" value="1"/>
</dbReference>
<gene>
    <name evidence="2" type="ORF">AMSG_00466</name>
</gene>
<dbReference type="SUPFAM" id="SSF143503">
    <property type="entry name" value="PUG domain-like"/>
    <property type="match status" value="1"/>
</dbReference>
<dbReference type="GO" id="GO:0005634">
    <property type="term" value="C:nucleus"/>
    <property type="evidence" value="ECO:0007669"/>
    <property type="project" value="TreeGrafter"/>
</dbReference>
<evidence type="ECO:0000259" key="1">
    <source>
        <dbReference type="PROSITE" id="PS50235"/>
    </source>
</evidence>
<dbReference type="SMART" id="SM00580">
    <property type="entry name" value="PUG"/>
    <property type="match status" value="1"/>
</dbReference>
<dbReference type="eggNOG" id="KOG1863">
    <property type="taxonomic scope" value="Eukaryota"/>
</dbReference>
<dbReference type="PROSITE" id="PS00973">
    <property type="entry name" value="USP_2"/>
    <property type="match status" value="1"/>
</dbReference>
<dbReference type="InterPro" id="IPR018200">
    <property type="entry name" value="USP_CS"/>
</dbReference>
<dbReference type="InterPro" id="IPR001394">
    <property type="entry name" value="Peptidase_C19_UCH"/>
</dbReference>
<keyword evidence="3" id="KW-1185">Reference proteome</keyword>
<dbReference type="CDD" id="cd09212">
    <property type="entry name" value="PUB"/>
    <property type="match status" value="1"/>
</dbReference>
<dbReference type="GO" id="GO:0031647">
    <property type="term" value="P:regulation of protein stability"/>
    <property type="evidence" value="ECO:0007669"/>
    <property type="project" value="TreeGrafter"/>
</dbReference>
<dbReference type="EMBL" id="GL349434">
    <property type="protein sequence ID" value="KNC48689.1"/>
    <property type="molecule type" value="Genomic_DNA"/>
</dbReference>
<reference evidence="2 3" key="1">
    <citation type="submission" date="2010-05" db="EMBL/GenBank/DDBJ databases">
        <title>The Genome Sequence of Thecamonas trahens ATCC 50062.</title>
        <authorList>
            <consortium name="The Broad Institute Genome Sequencing Platform"/>
            <person name="Russ C."/>
            <person name="Cuomo C."/>
            <person name="Shea T."/>
            <person name="Young S.K."/>
            <person name="Zeng Q."/>
            <person name="Koehrsen M."/>
            <person name="Haas B."/>
            <person name="Borodovsky M."/>
            <person name="Guigo R."/>
            <person name="Alvarado L."/>
            <person name="Berlin A."/>
            <person name="Bochicchio J."/>
            <person name="Borenstein D."/>
            <person name="Chapman S."/>
            <person name="Chen Z."/>
            <person name="Freedman E."/>
            <person name="Gellesch M."/>
            <person name="Goldberg J."/>
            <person name="Griggs A."/>
            <person name="Gujja S."/>
            <person name="Heilman E."/>
            <person name="Heiman D."/>
            <person name="Hepburn T."/>
            <person name="Howarth C."/>
            <person name="Jen D."/>
            <person name="Larson L."/>
            <person name="Mehta T."/>
            <person name="Park D."/>
            <person name="Pearson M."/>
            <person name="Roberts A."/>
            <person name="Saif S."/>
            <person name="Shenoy N."/>
            <person name="Sisk P."/>
            <person name="Stolte C."/>
            <person name="Sykes S."/>
            <person name="Thomson T."/>
            <person name="Walk T."/>
            <person name="White J."/>
            <person name="Yandava C."/>
            <person name="Burger G."/>
            <person name="Gray M.W."/>
            <person name="Holland P.W.H."/>
            <person name="King N."/>
            <person name="Lang F.B.F."/>
            <person name="Roger A.J."/>
            <person name="Ruiz-Trillo I."/>
            <person name="Lander E."/>
            <person name="Nusbaum C."/>
        </authorList>
    </citation>
    <scope>NUCLEOTIDE SEQUENCE [LARGE SCALE GENOMIC DNA]</scope>
    <source>
        <strain evidence="2 3">ATCC 50062</strain>
    </source>
</reference>
<dbReference type="PANTHER" id="PTHR24006:SF644">
    <property type="entry name" value="UBIQUITIN CARBOXYL-TERMINAL HYDROLASE 7"/>
    <property type="match status" value="1"/>
</dbReference>
<dbReference type="InterPro" id="IPR018997">
    <property type="entry name" value="PUB_domain"/>
</dbReference>
<dbReference type="Pfam" id="PF00443">
    <property type="entry name" value="UCH"/>
    <property type="match status" value="1"/>
</dbReference>
<dbReference type="AlphaFoldDB" id="A0A0L0D8L5"/>
<dbReference type="Gene3D" id="1.20.58.2190">
    <property type="match status" value="1"/>
</dbReference>
<evidence type="ECO:0000313" key="3">
    <source>
        <dbReference type="Proteomes" id="UP000054408"/>
    </source>
</evidence>
<sequence length="1014" mass="105508">MLPPLRHLIDAHGTTAPTVLQRTLATLVKYLDNIASAPNDLRFRRIKTTNRAFSARIAPFGDALAVLASAGFVAHSDDALVLPSDAPLEPLRAVLDDVRAALPIAADLVAAAAASDAAVAAAMRQRAVDRNDQARRHADRVLAAKTHSRKRASLGSTVLVPAPQSFAGLANQGATCYLNAYLQTLFHCCAFRALVYAIPFAGSNSVIGALQLLFCELETSRSAEGTSRACVSTRGLTDAFGWSSAELATQHDVQELSRVLLANIEDKLAGTELAPAVADLFAGTLTTTLASLPLAPAGETFVSSTDEPFYDLTVPVAGHASLEAALSVLFAPETMDGDNQYAAPGLGLRDATKRTLPSKLPQLIQFQLARFAYNPTEGRMAKITSRFSFPVQLDMPCAAAPSRSYNLFAVLVHAGGSPAGGHYYAFIRTGDSDSAESWIKFNDAVVTLAEPAEALDANFGGGTSSASAYMLLYAAADAADVLGAVPPPPTALVDALADAKLVAAHAAAVAAAPEVVVVDLESLHAQLVAVAPAWSPSALFATALVNAAAASPRVPLLPALLDELLTAGSLWALDLHRCCWNMIAAPSATSSRVPTVIVRGSGTDSGLVAVHLFSVTARGPPRVTDAWLADANPDEPSVVHRIEAWLAGQQLAQAAVAVAAPDGKIPTLEWAANPEEGWKAACATVVGAANALPPTLAVFALPVSESEPLGEAIAELSAELTRVSVTFEPRDAVRSTATLRLGRETTLATAAHALHLALELDAMSQVVLVGLNAASGKPRSRPFTEPDMTLGDALERGAGVARLFYDVRAGDRIVELDHGARMLARVSLPAPPRLVEVPGRTAAQLLAAAGLNGQAGVGVVQAGAVLHIFAGADVLTTQLNDGRYRGAKLCLVPVVCHPDVTLPLDAHATRFAAVIQVVALGARYELVDDDFMAVALPQSCGDATVETVCDLAGAGPSAQCVTWPLPPNKPEPLARSERVAGALTVIGVVLRHVADHGDSSRPARDLAAPLTIHN</sequence>
<dbReference type="Pfam" id="PF09409">
    <property type="entry name" value="PUB"/>
    <property type="match status" value="1"/>
</dbReference>
<dbReference type="Proteomes" id="UP000054408">
    <property type="component" value="Unassembled WGS sequence"/>
</dbReference>
<feature type="domain" description="USP" evidence="1">
    <location>
        <begin position="167"/>
        <end position="476"/>
    </location>
</feature>
<dbReference type="GeneID" id="25560274"/>
<dbReference type="GO" id="GO:0004843">
    <property type="term" value="F:cysteine-type deubiquitinase activity"/>
    <property type="evidence" value="ECO:0007669"/>
    <property type="project" value="InterPro"/>
</dbReference>
<dbReference type="PROSITE" id="PS50235">
    <property type="entry name" value="USP_3"/>
    <property type="match status" value="1"/>
</dbReference>
<organism evidence="2 3">
    <name type="scientific">Thecamonas trahens ATCC 50062</name>
    <dbReference type="NCBI Taxonomy" id="461836"/>
    <lineage>
        <taxon>Eukaryota</taxon>
        <taxon>Apusozoa</taxon>
        <taxon>Apusomonadida</taxon>
        <taxon>Apusomonadidae</taxon>
        <taxon>Thecamonas</taxon>
    </lineage>
</organism>
<accession>A0A0L0D8L5</accession>
<dbReference type="PANTHER" id="PTHR24006">
    <property type="entry name" value="UBIQUITIN CARBOXYL-TERMINAL HYDROLASE"/>
    <property type="match status" value="1"/>
</dbReference>
<dbReference type="InterPro" id="IPR036339">
    <property type="entry name" value="PUB-like_dom_sf"/>
</dbReference>
<dbReference type="GO" id="GO:0005829">
    <property type="term" value="C:cytosol"/>
    <property type="evidence" value="ECO:0007669"/>
    <property type="project" value="TreeGrafter"/>
</dbReference>
<dbReference type="InterPro" id="IPR028889">
    <property type="entry name" value="USP"/>
</dbReference>
<dbReference type="InterPro" id="IPR050164">
    <property type="entry name" value="Peptidase_C19"/>
</dbReference>
<proteinExistence type="predicted"/>
<dbReference type="OrthoDB" id="289038at2759"/>
<evidence type="ECO:0000313" key="2">
    <source>
        <dbReference type="EMBL" id="KNC48689.1"/>
    </source>
</evidence>
<dbReference type="GO" id="GO:0016579">
    <property type="term" value="P:protein deubiquitination"/>
    <property type="evidence" value="ECO:0007669"/>
    <property type="project" value="InterPro"/>
</dbReference>
<dbReference type="RefSeq" id="XP_013762745.1">
    <property type="nucleotide sequence ID" value="XM_013907291.1"/>
</dbReference>
<dbReference type="InterPro" id="IPR038765">
    <property type="entry name" value="Papain-like_cys_pep_sf"/>
</dbReference>
<name>A0A0L0D8L5_THETB</name>
<protein>
    <recommendedName>
        <fullName evidence="1">USP domain-containing protein</fullName>
    </recommendedName>
</protein>